<sequence length="250" mass="28001">MTSTLVSSGLKTLVIDNLQKTYGRRRVVDGVSFHVSRGEVVGLLGRNGAGKTTSFDMVLGLVKPERGRITLGDKNIAQLPIHERSRLGIGYLPQEASIFRKLTVNENIKIILELKNIPRREFNQRIKNLLEQFSLDHLGETLAVQLSGGERRRLEIARCLASEPEFILLDEPFTGVDPISITEIQGLIRRLRDEWNLGVLLTDHNPRATLKITDRAYLIDNGKILVAGSSREVAESPVARKHYLGEDFTL</sequence>
<keyword evidence="2" id="KW-0547">Nucleotide-binding</keyword>
<dbReference type="InterPro" id="IPR051120">
    <property type="entry name" value="ABC_AA/LPS_Transport"/>
</dbReference>
<dbReference type="InterPro" id="IPR017871">
    <property type="entry name" value="ABC_transporter-like_CS"/>
</dbReference>
<keyword evidence="1" id="KW-0813">Transport</keyword>
<dbReference type="GO" id="GO:0016887">
    <property type="term" value="F:ATP hydrolysis activity"/>
    <property type="evidence" value="ECO:0007669"/>
    <property type="project" value="InterPro"/>
</dbReference>
<dbReference type="Pfam" id="PF00005">
    <property type="entry name" value="ABC_tran"/>
    <property type="match status" value="1"/>
</dbReference>
<evidence type="ECO:0000313" key="5">
    <source>
        <dbReference type="EMBL" id="MBN8661701.1"/>
    </source>
</evidence>
<dbReference type="InterPro" id="IPR030921">
    <property type="entry name" value="LPS_export_LptB"/>
</dbReference>
<dbReference type="Proteomes" id="UP000664277">
    <property type="component" value="Unassembled WGS sequence"/>
</dbReference>
<dbReference type="InterPro" id="IPR003593">
    <property type="entry name" value="AAA+_ATPase"/>
</dbReference>
<evidence type="ECO:0000313" key="6">
    <source>
        <dbReference type="Proteomes" id="UP000664277"/>
    </source>
</evidence>
<dbReference type="GO" id="GO:0055085">
    <property type="term" value="P:transmembrane transport"/>
    <property type="evidence" value="ECO:0007669"/>
    <property type="project" value="InterPro"/>
</dbReference>
<accession>A0A8J7TN51</accession>
<dbReference type="EMBL" id="JAFLCK010000023">
    <property type="protein sequence ID" value="MBN8661701.1"/>
    <property type="molecule type" value="Genomic_DNA"/>
</dbReference>
<keyword evidence="3 5" id="KW-0067">ATP-binding</keyword>
<proteinExistence type="predicted"/>
<dbReference type="GO" id="GO:0005524">
    <property type="term" value="F:ATP binding"/>
    <property type="evidence" value="ECO:0007669"/>
    <property type="project" value="UniProtKB-KW"/>
</dbReference>
<reference evidence="5" key="1">
    <citation type="submission" date="2021-02" db="EMBL/GenBank/DDBJ databases">
        <title>Genome-Resolved Metagenomics of a Microbial Community Performing Photosynthetic Biological Nutrient Removal.</title>
        <authorList>
            <person name="Mcdaniel E.A."/>
        </authorList>
    </citation>
    <scope>NUCLEOTIDE SEQUENCE</scope>
    <source>
        <strain evidence="5">UWPOB_OBS1</strain>
    </source>
</reference>
<evidence type="ECO:0000259" key="4">
    <source>
        <dbReference type="PROSITE" id="PS50893"/>
    </source>
</evidence>
<dbReference type="InterPro" id="IPR003439">
    <property type="entry name" value="ABC_transporter-like_ATP-bd"/>
</dbReference>
<dbReference type="AlphaFoldDB" id="A0A8J7TN51"/>
<comment type="caution">
    <text evidence="5">The sequence shown here is derived from an EMBL/GenBank/DDBJ whole genome shotgun (WGS) entry which is preliminary data.</text>
</comment>
<protein>
    <submittedName>
        <fullName evidence="5">LPS export ABC transporter ATP-binding protein</fullName>
    </submittedName>
</protein>
<gene>
    <name evidence="5" type="primary">lptB</name>
    <name evidence="5" type="ORF">J0M35_15145</name>
</gene>
<dbReference type="NCBIfam" id="TIGR04406">
    <property type="entry name" value="LPS_export_lptB"/>
    <property type="match status" value="1"/>
</dbReference>
<dbReference type="PROSITE" id="PS50893">
    <property type="entry name" value="ABC_TRANSPORTER_2"/>
    <property type="match status" value="1"/>
</dbReference>
<organism evidence="5 6">
    <name type="scientific">Candidatus Obscuribacter phosphatis</name>
    <dbReference type="NCBI Taxonomy" id="1906157"/>
    <lineage>
        <taxon>Bacteria</taxon>
        <taxon>Bacillati</taxon>
        <taxon>Candidatus Melainabacteria</taxon>
        <taxon>Candidatus Obscuribacterales</taxon>
        <taxon>Candidatus Obscuribacteraceae</taxon>
        <taxon>Candidatus Obscuribacter</taxon>
    </lineage>
</organism>
<dbReference type="PANTHER" id="PTHR45772">
    <property type="entry name" value="CONSERVED COMPONENT OF ABC TRANSPORTER FOR NATURAL AMINO ACIDS-RELATED"/>
    <property type="match status" value="1"/>
</dbReference>
<feature type="domain" description="ABC transporter" evidence="4">
    <location>
        <begin position="13"/>
        <end position="246"/>
    </location>
</feature>
<evidence type="ECO:0000256" key="2">
    <source>
        <dbReference type="ARBA" id="ARBA00022741"/>
    </source>
</evidence>
<evidence type="ECO:0000256" key="3">
    <source>
        <dbReference type="ARBA" id="ARBA00022840"/>
    </source>
</evidence>
<dbReference type="CDD" id="cd03218">
    <property type="entry name" value="ABC_YhbG"/>
    <property type="match status" value="1"/>
</dbReference>
<dbReference type="PROSITE" id="PS00211">
    <property type="entry name" value="ABC_TRANSPORTER_1"/>
    <property type="match status" value="1"/>
</dbReference>
<dbReference type="PANTHER" id="PTHR45772:SF10">
    <property type="entry name" value="LIPOPOLYSACCHARIDE EXPORT SYSTEM ATP-BINDING PROTEIN LPTB"/>
    <property type="match status" value="1"/>
</dbReference>
<evidence type="ECO:0000256" key="1">
    <source>
        <dbReference type="ARBA" id="ARBA00022448"/>
    </source>
</evidence>
<name>A0A8J7TN51_9BACT</name>
<dbReference type="InterPro" id="IPR027417">
    <property type="entry name" value="P-loop_NTPase"/>
</dbReference>
<dbReference type="GO" id="GO:0043190">
    <property type="term" value="C:ATP-binding cassette (ABC) transporter complex"/>
    <property type="evidence" value="ECO:0007669"/>
    <property type="project" value="InterPro"/>
</dbReference>
<dbReference type="SMART" id="SM00382">
    <property type="entry name" value="AAA"/>
    <property type="match status" value="1"/>
</dbReference>
<dbReference type="Gene3D" id="3.40.50.300">
    <property type="entry name" value="P-loop containing nucleotide triphosphate hydrolases"/>
    <property type="match status" value="1"/>
</dbReference>
<dbReference type="SUPFAM" id="SSF52540">
    <property type="entry name" value="P-loop containing nucleoside triphosphate hydrolases"/>
    <property type="match status" value="1"/>
</dbReference>